<dbReference type="InterPro" id="IPR029069">
    <property type="entry name" value="HotDog_dom_sf"/>
</dbReference>
<reference evidence="1" key="1">
    <citation type="journal article" date="2023" name="IMA Fungus">
        <title>Comparative genomic study of the Penicillium genus elucidates a diverse pangenome and 15 lateral gene transfer events.</title>
        <authorList>
            <person name="Petersen C."/>
            <person name="Sorensen T."/>
            <person name="Nielsen M.R."/>
            <person name="Sondergaard T.E."/>
            <person name="Sorensen J.L."/>
            <person name="Fitzpatrick D.A."/>
            <person name="Frisvad J.C."/>
            <person name="Nielsen K.L."/>
        </authorList>
    </citation>
    <scope>NUCLEOTIDE SEQUENCE</scope>
    <source>
        <strain evidence="1">IBT 15450</strain>
    </source>
</reference>
<reference evidence="1" key="2">
    <citation type="submission" date="2023-01" db="EMBL/GenBank/DDBJ databases">
        <authorList>
            <person name="Petersen C."/>
        </authorList>
    </citation>
    <scope>NUCLEOTIDE SEQUENCE</scope>
    <source>
        <strain evidence="1">IBT 15450</strain>
    </source>
</reference>
<gene>
    <name evidence="1" type="ORF">N7460_013093</name>
</gene>
<dbReference type="SUPFAM" id="SSF54637">
    <property type="entry name" value="Thioesterase/thiol ester dehydrase-isomerase"/>
    <property type="match status" value="1"/>
</dbReference>
<evidence type="ECO:0000313" key="1">
    <source>
        <dbReference type="EMBL" id="KAJ6022698.1"/>
    </source>
</evidence>
<dbReference type="AlphaFoldDB" id="A0AAD6HY94"/>
<proteinExistence type="predicted"/>
<dbReference type="Gene3D" id="3.10.129.10">
    <property type="entry name" value="Hotdog Thioesterase"/>
    <property type="match status" value="1"/>
</dbReference>
<evidence type="ECO:0000313" key="2">
    <source>
        <dbReference type="Proteomes" id="UP001219568"/>
    </source>
</evidence>
<dbReference type="EMBL" id="JAQJZL010000016">
    <property type="protein sequence ID" value="KAJ6022698.1"/>
    <property type="molecule type" value="Genomic_DNA"/>
</dbReference>
<comment type="caution">
    <text evidence="1">The sequence shown here is derived from an EMBL/GenBank/DDBJ whole genome shotgun (WGS) entry which is preliminary data.</text>
</comment>
<sequence>MAPFMSALDASSYQSPDQNGSYSLLREKTVQAMIERGIDRPTLAEYGISWGEDQDPFGHVMAQTYPHIGAKSFTRLLESFQEQLKDRYPDFMAGRGISVMTNRLNQAGKRMVKYPDLLISGIRIAEVQSDRFFVIYSIWSVSQNTLVCEVNSWIVFVNQKTQKKVNIIEEGGEYSELHASLVRRAAESQHTLKIWEEKQKARSKTAKL</sequence>
<name>A0AAD6HY94_PENCN</name>
<protein>
    <submittedName>
        <fullName evidence="1">Uncharacterized protein</fullName>
    </submittedName>
</protein>
<keyword evidence="2" id="KW-1185">Reference proteome</keyword>
<organism evidence="1 2">
    <name type="scientific">Penicillium canescens</name>
    <dbReference type="NCBI Taxonomy" id="5083"/>
    <lineage>
        <taxon>Eukaryota</taxon>
        <taxon>Fungi</taxon>
        <taxon>Dikarya</taxon>
        <taxon>Ascomycota</taxon>
        <taxon>Pezizomycotina</taxon>
        <taxon>Eurotiomycetes</taxon>
        <taxon>Eurotiomycetidae</taxon>
        <taxon>Eurotiales</taxon>
        <taxon>Aspergillaceae</taxon>
        <taxon>Penicillium</taxon>
    </lineage>
</organism>
<accession>A0AAD6HY94</accession>
<dbReference type="Proteomes" id="UP001219568">
    <property type="component" value="Unassembled WGS sequence"/>
</dbReference>